<accession>A0A1I0JPI8</accession>
<sequence length="129" mass="14087">MRYVIATHGYLAEGYKSAIGLLSGMDHIHTVNAYVEEQKEVAEELERLLQSFDSGERVLVLTDVLGGSVTQAVSGLIGKYPLFLVTGINLGLVMELVQKGDMLTDEMIEESIGAAREQMVCVNHVLESC</sequence>
<dbReference type="GO" id="GO:0009401">
    <property type="term" value="P:phosphoenolpyruvate-dependent sugar phosphotransferase system"/>
    <property type="evidence" value="ECO:0007669"/>
    <property type="project" value="InterPro"/>
</dbReference>
<dbReference type="InterPro" id="IPR036662">
    <property type="entry name" value="PTS_EIIA_man-typ_sf"/>
</dbReference>
<dbReference type="GO" id="GO:0016740">
    <property type="term" value="F:transferase activity"/>
    <property type="evidence" value="ECO:0007669"/>
    <property type="project" value="UniProtKB-KW"/>
</dbReference>
<evidence type="ECO:0000313" key="4">
    <source>
        <dbReference type="Proteomes" id="UP000198508"/>
    </source>
</evidence>
<dbReference type="InterPro" id="IPR051471">
    <property type="entry name" value="Bacterial_PTS_sugar_comp"/>
</dbReference>
<dbReference type="EMBL" id="FOIM01000032">
    <property type="protein sequence ID" value="SEU11567.1"/>
    <property type="molecule type" value="Genomic_DNA"/>
</dbReference>
<dbReference type="PROSITE" id="PS51096">
    <property type="entry name" value="PTS_EIIA_TYPE_4"/>
    <property type="match status" value="1"/>
</dbReference>
<keyword evidence="1" id="KW-0808">Transferase</keyword>
<gene>
    <name evidence="3" type="ORF">SAMN05216313_13253</name>
</gene>
<evidence type="ECO:0000256" key="1">
    <source>
        <dbReference type="ARBA" id="ARBA00022679"/>
    </source>
</evidence>
<keyword evidence="4" id="KW-1185">Reference proteome</keyword>
<dbReference type="GeneID" id="93277374"/>
<dbReference type="STRING" id="460384.SAMN05216313_13253"/>
<reference evidence="4" key="1">
    <citation type="submission" date="2016-10" db="EMBL/GenBank/DDBJ databases">
        <authorList>
            <person name="Varghese N."/>
            <person name="Submissions S."/>
        </authorList>
    </citation>
    <scope>NUCLEOTIDE SEQUENCE [LARGE SCALE GENOMIC DNA]</scope>
    <source>
        <strain evidence="4">NLAE-zl-G277</strain>
    </source>
</reference>
<protein>
    <submittedName>
        <fullName evidence="3">PTS system, mannose-specific IIA component</fullName>
    </submittedName>
</protein>
<proteinExistence type="predicted"/>
<dbReference type="PANTHER" id="PTHR33799:SF1">
    <property type="entry name" value="PTS SYSTEM MANNOSE-SPECIFIC EIIAB COMPONENT-RELATED"/>
    <property type="match status" value="1"/>
</dbReference>
<evidence type="ECO:0000259" key="2">
    <source>
        <dbReference type="PROSITE" id="PS51096"/>
    </source>
</evidence>
<dbReference type="GO" id="GO:0016020">
    <property type="term" value="C:membrane"/>
    <property type="evidence" value="ECO:0007669"/>
    <property type="project" value="InterPro"/>
</dbReference>
<dbReference type="Gene3D" id="3.40.50.510">
    <property type="entry name" value="Phosphotransferase system, mannose-type IIA component"/>
    <property type="match status" value="1"/>
</dbReference>
<organism evidence="3 4">
    <name type="scientific">Enterocloster lavalensis</name>
    <dbReference type="NCBI Taxonomy" id="460384"/>
    <lineage>
        <taxon>Bacteria</taxon>
        <taxon>Bacillati</taxon>
        <taxon>Bacillota</taxon>
        <taxon>Clostridia</taxon>
        <taxon>Lachnospirales</taxon>
        <taxon>Lachnospiraceae</taxon>
        <taxon>Enterocloster</taxon>
    </lineage>
</organism>
<evidence type="ECO:0000313" key="3">
    <source>
        <dbReference type="EMBL" id="SEU11567.1"/>
    </source>
</evidence>
<dbReference type="PANTHER" id="PTHR33799">
    <property type="entry name" value="PTS PERMEASE-RELATED-RELATED"/>
    <property type="match status" value="1"/>
</dbReference>
<dbReference type="InterPro" id="IPR004701">
    <property type="entry name" value="PTS_EIIA_man-typ"/>
</dbReference>
<name>A0A1I0JPI8_9FIRM</name>
<dbReference type="Pfam" id="PF03610">
    <property type="entry name" value="EIIA-man"/>
    <property type="match status" value="1"/>
</dbReference>
<dbReference type="RefSeq" id="WP_092369524.1">
    <property type="nucleotide sequence ID" value="NZ_CP176637.1"/>
</dbReference>
<feature type="domain" description="PTS EIIA type-4" evidence="2">
    <location>
        <begin position="1"/>
        <end position="119"/>
    </location>
</feature>
<dbReference type="Proteomes" id="UP000198508">
    <property type="component" value="Unassembled WGS sequence"/>
</dbReference>
<dbReference type="AlphaFoldDB" id="A0A1I0JPI8"/>
<dbReference type="SUPFAM" id="SSF53062">
    <property type="entry name" value="PTS system fructose IIA component-like"/>
    <property type="match status" value="1"/>
</dbReference>